<dbReference type="Proteomes" id="UP000248745">
    <property type="component" value="Unassembled WGS sequence"/>
</dbReference>
<dbReference type="PROSITE" id="PS51257">
    <property type="entry name" value="PROKAR_LIPOPROTEIN"/>
    <property type="match status" value="1"/>
</dbReference>
<dbReference type="EMBL" id="QKTW01000018">
    <property type="protein sequence ID" value="PZF72361.1"/>
    <property type="molecule type" value="Genomic_DNA"/>
</dbReference>
<dbReference type="AlphaFoldDB" id="A0A2W2AAQ5"/>
<evidence type="ECO:0008006" key="4">
    <source>
        <dbReference type="Google" id="ProtNLM"/>
    </source>
</evidence>
<keyword evidence="1" id="KW-0732">Signal</keyword>
<dbReference type="RefSeq" id="WP_110999456.1">
    <property type="nucleotide sequence ID" value="NZ_QKTW01000018.1"/>
</dbReference>
<evidence type="ECO:0000313" key="3">
    <source>
        <dbReference type="Proteomes" id="UP000248745"/>
    </source>
</evidence>
<keyword evidence="3" id="KW-1185">Reference proteome</keyword>
<feature type="chain" id="PRO_5016157415" description="Lipoprotein" evidence="1">
    <location>
        <begin position="26"/>
        <end position="282"/>
    </location>
</feature>
<comment type="caution">
    <text evidence="2">The sequence shown here is derived from an EMBL/GenBank/DDBJ whole genome shotgun (WGS) entry which is preliminary data.</text>
</comment>
<accession>A0A2W2AAQ5</accession>
<organism evidence="2 3">
    <name type="scientific">Taibaiella soli</name>
    <dbReference type="NCBI Taxonomy" id="1649169"/>
    <lineage>
        <taxon>Bacteria</taxon>
        <taxon>Pseudomonadati</taxon>
        <taxon>Bacteroidota</taxon>
        <taxon>Chitinophagia</taxon>
        <taxon>Chitinophagales</taxon>
        <taxon>Chitinophagaceae</taxon>
        <taxon>Taibaiella</taxon>
    </lineage>
</organism>
<name>A0A2W2AAQ5_9BACT</name>
<sequence>MRSSRFLFLSTVLITAGLFTFTACHKTSSDDDVKQIDQEAGVASDQSTLEKNFSDVQSIADEAGTTGSADLRVLGGGSVLGGCATVTRDTVSVPHTITVNFGTAPCLCQDGRYRSGEILVSYTGHYKDSGSVHSITFSNYFVDSNQVIGTKTVTNMGKNSSGQPYYDIQINGGVVLANNNGTISWTTTRTRTWVAGYNTPAWNDDVYNVTGSGSITRANGNVVTVDITSPLVVALACRWIEQGTVQVTLANGNTRVLDYGNGTCDALATYTVNGHTYNISLH</sequence>
<evidence type="ECO:0000256" key="1">
    <source>
        <dbReference type="SAM" id="SignalP"/>
    </source>
</evidence>
<feature type="signal peptide" evidence="1">
    <location>
        <begin position="1"/>
        <end position="25"/>
    </location>
</feature>
<gene>
    <name evidence="2" type="ORF">DN068_13485</name>
</gene>
<reference evidence="2 3" key="1">
    <citation type="submission" date="2018-06" db="EMBL/GenBank/DDBJ databases">
        <title>Mucibacter soli gen. nov., sp. nov., a new member of the family Chitinophagaceae producing mucin.</title>
        <authorList>
            <person name="Kim M.-K."/>
            <person name="Park S."/>
            <person name="Kim T.-S."/>
            <person name="Joung Y."/>
            <person name="Han J.-H."/>
            <person name="Kim S.B."/>
        </authorList>
    </citation>
    <scope>NUCLEOTIDE SEQUENCE [LARGE SCALE GENOMIC DNA]</scope>
    <source>
        <strain evidence="2 3">R1-15</strain>
    </source>
</reference>
<evidence type="ECO:0000313" key="2">
    <source>
        <dbReference type="EMBL" id="PZF72361.1"/>
    </source>
</evidence>
<protein>
    <recommendedName>
        <fullName evidence="4">Lipoprotein</fullName>
    </recommendedName>
</protein>
<proteinExistence type="predicted"/>
<dbReference type="OrthoDB" id="1114031at2"/>